<evidence type="ECO:0000256" key="1">
    <source>
        <dbReference type="SAM" id="Phobius"/>
    </source>
</evidence>
<keyword evidence="1" id="KW-1133">Transmembrane helix</keyword>
<feature type="domain" description="Distal membrane-arm assembly complex protein 1-like" evidence="2">
    <location>
        <begin position="20"/>
        <end position="64"/>
    </location>
</feature>
<comment type="caution">
    <text evidence="3">The sequence shown here is derived from an EMBL/GenBank/DDBJ whole genome shotgun (WGS) entry which is preliminary data.</text>
</comment>
<dbReference type="Pfam" id="PF15055">
    <property type="entry name" value="DMAC1_Dmo2"/>
    <property type="match status" value="1"/>
</dbReference>
<keyword evidence="1" id="KW-0812">Transmembrane</keyword>
<feature type="transmembrane region" description="Helical" evidence="1">
    <location>
        <begin position="55"/>
        <end position="73"/>
    </location>
</feature>
<keyword evidence="4" id="KW-1185">Reference proteome</keyword>
<dbReference type="EMBL" id="JASJQH010000907">
    <property type="protein sequence ID" value="KAK9762571.1"/>
    <property type="molecule type" value="Genomic_DNA"/>
</dbReference>
<evidence type="ECO:0000313" key="3">
    <source>
        <dbReference type="EMBL" id="KAK9762571.1"/>
    </source>
</evidence>
<organism evidence="3 4">
    <name type="scientific">Basidiobolus ranarum</name>
    <dbReference type="NCBI Taxonomy" id="34480"/>
    <lineage>
        <taxon>Eukaryota</taxon>
        <taxon>Fungi</taxon>
        <taxon>Fungi incertae sedis</taxon>
        <taxon>Zoopagomycota</taxon>
        <taxon>Entomophthoromycotina</taxon>
        <taxon>Basidiobolomycetes</taxon>
        <taxon>Basidiobolales</taxon>
        <taxon>Basidiobolaceae</taxon>
        <taxon>Basidiobolus</taxon>
    </lineage>
</organism>
<evidence type="ECO:0000259" key="2">
    <source>
        <dbReference type="Pfam" id="PF15055"/>
    </source>
</evidence>
<dbReference type="InterPro" id="IPR028036">
    <property type="entry name" value="DMAC1-like_dom"/>
</dbReference>
<sequence length="74" mass="8176">MATMTDSKDNQPQVKVVYEDCLPCKLTGAVAFTGIGGYLMYEASKLDVSLVRRRNGLRVIGLGFVALAAYRLYR</sequence>
<accession>A0ABR2WM68</accession>
<dbReference type="Proteomes" id="UP001479436">
    <property type="component" value="Unassembled WGS sequence"/>
</dbReference>
<reference evidence="3 4" key="1">
    <citation type="submission" date="2023-04" db="EMBL/GenBank/DDBJ databases">
        <title>Genome of Basidiobolus ranarum AG-B5.</title>
        <authorList>
            <person name="Stajich J.E."/>
            <person name="Carter-House D."/>
            <person name="Gryganskyi A."/>
        </authorList>
    </citation>
    <scope>NUCLEOTIDE SEQUENCE [LARGE SCALE GENOMIC DNA]</scope>
    <source>
        <strain evidence="3 4">AG-B5</strain>
    </source>
</reference>
<gene>
    <name evidence="3" type="ORF">K7432_011568</name>
</gene>
<name>A0ABR2WM68_9FUNG</name>
<keyword evidence="1" id="KW-0472">Membrane</keyword>
<proteinExistence type="predicted"/>
<evidence type="ECO:0000313" key="4">
    <source>
        <dbReference type="Proteomes" id="UP001479436"/>
    </source>
</evidence>
<protein>
    <recommendedName>
        <fullName evidence="2">Distal membrane-arm assembly complex protein 1-like domain-containing protein</fullName>
    </recommendedName>
</protein>